<dbReference type="EMBL" id="OV121139">
    <property type="protein sequence ID" value="CAH0562835.1"/>
    <property type="molecule type" value="Genomic_DNA"/>
</dbReference>
<dbReference type="AlphaFoldDB" id="A0A9P0BIR8"/>
<keyword evidence="2" id="KW-1185">Reference proteome</keyword>
<organism evidence="1 2">
    <name type="scientific">Brassicogethes aeneus</name>
    <name type="common">Rape pollen beetle</name>
    <name type="synonym">Meligethes aeneus</name>
    <dbReference type="NCBI Taxonomy" id="1431903"/>
    <lineage>
        <taxon>Eukaryota</taxon>
        <taxon>Metazoa</taxon>
        <taxon>Ecdysozoa</taxon>
        <taxon>Arthropoda</taxon>
        <taxon>Hexapoda</taxon>
        <taxon>Insecta</taxon>
        <taxon>Pterygota</taxon>
        <taxon>Neoptera</taxon>
        <taxon>Endopterygota</taxon>
        <taxon>Coleoptera</taxon>
        <taxon>Polyphaga</taxon>
        <taxon>Cucujiformia</taxon>
        <taxon>Nitidulidae</taxon>
        <taxon>Meligethinae</taxon>
        <taxon>Brassicogethes</taxon>
    </lineage>
</organism>
<dbReference type="OrthoDB" id="10058715at2759"/>
<accession>A0A9P0BIR8</accession>
<gene>
    <name evidence="1" type="ORF">MELIAE_LOCUS11855</name>
</gene>
<dbReference type="Proteomes" id="UP001154078">
    <property type="component" value="Chromosome 8"/>
</dbReference>
<evidence type="ECO:0000313" key="2">
    <source>
        <dbReference type="Proteomes" id="UP001154078"/>
    </source>
</evidence>
<evidence type="ECO:0000313" key="1">
    <source>
        <dbReference type="EMBL" id="CAH0562835.1"/>
    </source>
</evidence>
<protein>
    <submittedName>
        <fullName evidence="1">Uncharacterized protein</fullName>
    </submittedName>
</protein>
<proteinExistence type="predicted"/>
<reference evidence="1" key="1">
    <citation type="submission" date="2021-12" db="EMBL/GenBank/DDBJ databases">
        <authorList>
            <person name="King R."/>
        </authorList>
    </citation>
    <scope>NUCLEOTIDE SEQUENCE</scope>
</reference>
<name>A0A9P0BIR8_BRAAE</name>
<sequence length="114" mass="12660">MLPDITGKNKVDRLPVIATDLNVEQLLGVPELLTGTGREVSLAVYNMLTEWSLLNKVQAFVFDTTASNTGRLNGACHLLEQKQQKLEPDILNLACPHYVYEILLQGVFNETSFA</sequence>